<organism evidence="10 11">
    <name type="scientific">Craurococcus roseus</name>
    <dbReference type="NCBI Taxonomy" id="77585"/>
    <lineage>
        <taxon>Bacteria</taxon>
        <taxon>Pseudomonadati</taxon>
        <taxon>Pseudomonadota</taxon>
        <taxon>Alphaproteobacteria</taxon>
        <taxon>Acetobacterales</taxon>
        <taxon>Acetobacteraceae</taxon>
        <taxon>Craurococcus</taxon>
    </lineage>
</organism>
<dbReference type="Proteomes" id="UP001501588">
    <property type="component" value="Unassembled WGS sequence"/>
</dbReference>
<feature type="region of interest" description="Disordered" evidence="8">
    <location>
        <begin position="150"/>
        <end position="170"/>
    </location>
</feature>
<accession>A0ABP3QT92</accession>
<protein>
    <submittedName>
        <fullName evidence="10">CusA/CzcA family heavy metal efflux RND transporter</fullName>
    </submittedName>
</protein>
<dbReference type="InterPro" id="IPR001036">
    <property type="entry name" value="Acrflvin-R"/>
</dbReference>
<keyword evidence="4" id="KW-1003">Cell membrane</keyword>
<feature type="transmembrane region" description="Helical" evidence="9">
    <location>
        <begin position="504"/>
        <end position="530"/>
    </location>
</feature>
<dbReference type="SUPFAM" id="SSF82693">
    <property type="entry name" value="Multidrug efflux transporter AcrB pore domain, PN1, PN2, PC1 and PC2 subdomains"/>
    <property type="match status" value="2"/>
</dbReference>
<evidence type="ECO:0000313" key="10">
    <source>
        <dbReference type="EMBL" id="GAA0593107.1"/>
    </source>
</evidence>
<name>A0ABP3QT92_9PROT</name>
<comment type="similarity">
    <text evidence="2">Belongs to the resistance-nodulation-cell division (RND) (TC 2.A.6) family.</text>
</comment>
<dbReference type="SUPFAM" id="SSF82866">
    <property type="entry name" value="Multidrug efflux transporter AcrB transmembrane domain"/>
    <property type="match status" value="2"/>
</dbReference>
<feature type="transmembrane region" description="Helical" evidence="9">
    <location>
        <begin position="1033"/>
        <end position="1056"/>
    </location>
</feature>
<evidence type="ECO:0000256" key="2">
    <source>
        <dbReference type="ARBA" id="ARBA00010942"/>
    </source>
</evidence>
<gene>
    <name evidence="10" type="ORF">GCM10009416_34410</name>
</gene>
<comment type="subcellular location">
    <subcellularLocation>
        <location evidence="1">Cell membrane</location>
        <topology evidence="1">Multi-pass membrane protein</topology>
    </subcellularLocation>
</comment>
<keyword evidence="5 9" id="KW-0812">Transmembrane</keyword>
<dbReference type="Gene3D" id="3.30.70.1440">
    <property type="entry name" value="Multidrug efflux transporter AcrB pore domain"/>
    <property type="match status" value="1"/>
</dbReference>
<keyword evidence="3" id="KW-0813">Transport</keyword>
<dbReference type="Pfam" id="PF00873">
    <property type="entry name" value="ACR_tran"/>
    <property type="match status" value="1"/>
</dbReference>
<sequence length="1095" mass="116872">MIARILDFSVARRWLVVLLVAAAAGFGLRSLQSLPIDAVPDITNNQVQINTVAPALSPLEVEKQVTFPVETALAGIKGLRSTRSLSRNGFSQVVAIFRDDVDIYHARQQVLERVSDAREALPEGAEPRMGPISTGLGEVTMWTVDWAPRRDGDTVRDGRPGWQADGSYVTPEGQRLGTELERTAYLRTLQDWVVRPQLRNVPGVAGVDSIGGFAKQYHVQPDPARLVGLGLSFADVAEALERNNASRGAGYIERGGEAFVVRSGGRLETMDDIRNVVVATREGVPVRVRDVAQVLIGPELRTGSASADGRQVVVGTALMLIGENSRTVAAAVDAKVREIARSLPAGVQLRTVLDRTELVDATVRTVAKNLAEGALLVVVVLFLLLGNLRAAVVTALVIPITMLLTATGMLEGGISANLMSLGALDFGLIVDGAVIIAENSLRHLAERQRALRRMLSLPERLETVAASAREMIRPSVFGQAIIILVYVPLLTFEGVEGKMFAPMALTVIIALAAAFVLSLTFVPAMIALVVTGKVQEKDNWIIRGLKRAYAPALRLSLRRPLPVVGTAALLFAGSIFLGTRLGSEFIPQLDEGNIAMHAIRIPSTSLSQSQAMQLDIERAVSRSPEVAVVFSKTGTAEVAADPMPVNVSDNFIILKPRGQWPDPALPKAELVRRIEEAVRRLPGNTYEFTQPIQMRFNELLAGTRGDLAVKVFGEEFGPMLAAANQVAGALRAVPGAEDVRVEQATGLPFLEIAVDKAEIARRGLSLSAVQEVVGTAIGGREAGFVFEGDRRFPIVVRVPEAVRSDIEALRNLPVALPGEGRAGGAATVPLRSLASFRLTEGPNQVSRENGKRRVVVTANVRGRDIASVVADVQAAVEREVRLPAGYFITWGGQFENLEAARKRLLVVVPGCFFLIFLLLYTALGSPRDALLVFSAVPLALTGGIATLWLRGMPLSVSAAVGFIALSGVAVLNGLVMLTHIKQLRAEGLGREEAVRQGAMDRLRPVAMTALVASLGFVPMAIATGAGAEVQKPIATVVIGGLVTATLLTLMVLPALYARFGSADPAPPRDAEPESVPEQPPSGGGRVRVPEPMPAK</sequence>
<evidence type="ECO:0000256" key="4">
    <source>
        <dbReference type="ARBA" id="ARBA00022475"/>
    </source>
</evidence>
<dbReference type="EMBL" id="BAAAFZ010000053">
    <property type="protein sequence ID" value="GAA0593107.1"/>
    <property type="molecule type" value="Genomic_DNA"/>
</dbReference>
<dbReference type="NCBIfam" id="TIGR00914">
    <property type="entry name" value="2A0601"/>
    <property type="match status" value="1"/>
</dbReference>
<dbReference type="PANTHER" id="PTHR32063:SF24">
    <property type="entry name" value="CATION EFFLUX SYSTEM (ACRB_ACRD_ACRF FAMILY)"/>
    <property type="match status" value="1"/>
</dbReference>
<reference evidence="11" key="1">
    <citation type="journal article" date="2019" name="Int. J. Syst. Evol. Microbiol.">
        <title>The Global Catalogue of Microorganisms (GCM) 10K type strain sequencing project: providing services to taxonomists for standard genome sequencing and annotation.</title>
        <authorList>
            <consortium name="The Broad Institute Genomics Platform"/>
            <consortium name="The Broad Institute Genome Sequencing Center for Infectious Disease"/>
            <person name="Wu L."/>
            <person name="Ma J."/>
        </authorList>
    </citation>
    <scope>NUCLEOTIDE SEQUENCE [LARGE SCALE GENOMIC DNA]</scope>
    <source>
        <strain evidence="11">JCM 9933</strain>
    </source>
</reference>
<feature type="transmembrane region" description="Helical" evidence="9">
    <location>
        <begin position="476"/>
        <end position="492"/>
    </location>
</feature>
<feature type="transmembrane region" description="Helical" evidence="9">
    <location>
        <begin position="955"/>
        <end position="977"/>
    </location>
</feature>
<feature type="compositionally biased region" description="Basic and acidic residues" evidence="8">
    <location>
        <begin position="150"/>
        <end position="159"/>
    </location>
</feature>
<dbReference type="InterPro" id="IPR004763">
    <property type="entry name" value="CusA-like"/>
</dbReference>
<evidence type="ECO:0000256" key="1">
    <source>
        <dbReference type="ARBA" id="ARBA00004651"/>
    </source>
</evidence>
<evidence type="ECO:0000256" key="7">
    <source>
        <dbReference type="ARBA" id="ARBA00023136"/>
    </source>
</evidence>
<dbReference type="RefSeq" id="WP_343896609.1">
    <property type="nucleotide sequence ID" value="NZ_BAAAFZ010000053.1"/>
</dbReference>
<evidence type="ECO:0000256" key="6">
    <source>
        <dbReference type="ARBA" id="ARBA00022989"/>
    </source>
</evidence>
<feature type="transmembrane region" description="Helical" evidence="9">
    <location>
        <begin position="904"/>
        <end position="923"/>
    </location>
</feature>
<dbReference type="Gene3D" id="1.20.1640.10">
    <property type="entry name" value="Multidrug efflux transporter AcrB transmembrane domain"/>
    <property type="match status" value="3"/>
</dbReference>
<dbReference type="InterPro" id="IPR027463">
    <property type="entry name" value="AcrB_DN_DC_subdom"/>
</dbReference>
<dbReference type="PANTHER" id="PTHR32063">
    <property type="match status" value="1"/>
</dbReference>
<comment type="caution">
    <text evidence="10">The sequence shown here is derived from an EMBL/GenBank/DDBJ whole genome shotgun (WGS) entry which is preliminary data.</text>
</comment>
<evidence type="ECO:0000256" key="5">
    <source>
        <dbReference type="ARBA" id="ARBA00022692"/>
    </source>
</evidence>
<dbReference type="SUPFAM" id="SSF82714">
    <property type="entry name" value="Multidrug efflux transporter AcrB TolC docking domain, DN and DC subdomains"/>
    <property type="match status" value="2"/>
</dbReference>
<dbReference type="Gene3D" id="3.30.2090.10">
    <property type="entry name" value="Multidrug efflux transporter AcrB TolC docking domain, DN and DC subdomains"/>
    <property type="match status" value="2"/>
</dbReference>
<evidence type="ECO:0000256" key="9">
    <source>
        <dbReference type="SAM" id="Phobius"/>
    </source>
</evidence>
<feature type="region of interest" description="Disordered" evidence="8">
    <location>
        <begin position="1062"/>
        <end position="1095"/>
    </location>
</feature>
<dbReference type="PRINTS" id="PR00702">
    <property type="entry name" value="ACRIFLAVINRP"/>
</dbReference>
<keyword evidence="7 9" id="KW-0472">Membrane</keyword>
<feature type="transmembrane region" description="Helical" evidence="9">
    <location>
        <begin position="1005"/>
        <end position="1027"/>
    </location>
</feature>
<evidence type="ECO:0000256" key="8">
    <source>
        <dbReference type="SAM" id="MobiDB-lite"/>
    </source>
</evidence>
<feature type="transmembrane region" description="Helical" evidence="9">
    <location>
        <begin position="561"/>
        <end position="579"/>
    </location>
</feature>
<feature type="transmembrane region" description="Helical" evidence="9">
    <location>
        <begin position="930"/>
        <end position="949"/>
    </location>
</feature>
<dbReference type="Gene3D" id="3.30.70.1320">
    <property type="entry name" value="Multidrug efflux transporter AcrB pore domain like"/>
    <property type="match status" value="2"/>
</dbReference>
<keyword evidence="11" id="KW-1185">Reference proteome</keyword>
<dbReference type="Gene3D" id="3.30.70.1430">
    <property type="entry name" value="Multidrug efflux transporter AcrB pore domain"/>
    <property type="match status" value="2"/>
</dbReference>
<evidence type="ECO:0000256" key="3">
    <source>
        <dbReference type="ARBA" id="ARBA00022448"/>
    </source>
</evidence>
<evidence type="ECO:0000313" key="11">
    <source>
        <dbReference type="Proteomes" id="UP001501588"/>
    </source>
</evidence>
<keyword evidence="6 9" id="KW-1133">Transmembrane helix</keyword>
<proteinExistence type="inferred from homology"/>